<keyword evidence="2" id="KW-0812">Transmembrane</keyword>
<gene>
    <name evidence="3" type="ORF">LSCM4_08122</name>
</gene>
<reference evidence="3 4" key="1">
    <citation type="submission" date="2021-02" db="EMBL/GenBank/DDBJ databases">
        <title>Leishmania (Mundinia) orientalis Genome sequencing and assembly.</title>
        <authorList>
            <person name="Almutairi H."/>
            <person name="Gatherer D."/>
        </authorList>
    </citation>
    <scope>NUCLEOTIDE SEQUENCE [LARGE SCALE GENOMIC DNA]</scope>
    <source>
        <strain evidence="3">LSCM4</strain>
    </source>
</reference>
<dbReference type="Proteomes" id="UP000674143">
    <property type="component" value="Chromosome 5"/>
</dbReference>
<name>A0A836HA71_9TRYP</name>
<comment type="caution">
    <text evidence="3">The sequence shown here is derived from an EMBL/GenBank/DDBJ whole genome shotgun (WGS) entry which is preliminary data.</text>
</comment>
<evidence type="ECO:0000256" key="2">
    <source>
        <dbReference type="SAM" id="Phobius"/>
    </source>
</evidence>
<dbReference type="KEGG" id="loi:92363929"/>
<keyword evidence="4" id="KW-1185">Reference proteome</keyword>
<feature type="region of interest" description="Disordered" evidence="1">
    <location>
        <begin position="76"/>
        <end position="112"/>
    </location>
</feature>
<dbReference type="AlphaFoldDB" id="A0A836HA71"/>
<accession>A0A836HA71</accession>
<dbReference type="GeneID" id="92363929"/>
<keyword evidence="2" id="KW-0472">Membrane</keyword>
<dbReference type="RefSeq" id="XP_067065962.1">
    <property type="nucleotide sequence ID" value="XM_067209995.1"/>
</dbReference>
<proteinExistence type="predicted"/>
<sequence>MSYFAEHLVDMPWGYSEGIMEAFKTISRSLVEGDEHVLLFLIFLGIPAALIMWSISRSIDRAHSRVRYASAYRDEDGTDYATSSSGSSVSRSSSDGEAAYRAHRRSGLRPTMDEVVQAAQQLTEQETACRRRRQRLTARYGRVEDGPSQAARDGETEGKED</sequence>
<dbReference type="SMR" id="A0A836HA71"/>
<feature type="transmembrane region" description="Helical" evidence="2">
    <location>
        <begin position="37"/>
        <end position="55"/>
    </location>
</feature>
<keyword evidence="2" id="KW-1133">Transmembrane helix</keyword>
<feature type="compositionally biased region" description="Basic and acidic residues" evidence="1">
    <location>
        <begin position="152"/>
        <end position="161"/>
    </location>
</feature>
<feature type="compositionally biased region" description="Low complexity" evidence="1">
    <location>
        <begin position="83"/>
        <end position="93"/>
    </location>
</feature>
<evidence type="ECO:0000313" key="3">
    <source>
        <dbReference type="EMBL" id="KAG5487674.1"/>
    </source>
</evidence>
<evidence type="ECO:0000313" key="4">
    <source>
        <dbReference type="Proteomes" id="UP000674143"/>
    </source>
</evidence>
<organism evidence="3 4">
    <name type="scientific">Leishmania orientalis</name>
    <dbReference type="NCBI Taxonomy" id="2249476"/>
    <lineage>
        <taxon>Eukaryota</taxon>
        <taxon>Discoba</taxon>
        <taxon>Euglenozoa</taxon>
        <taxon>Kinetoplastea</taxon>
        <taxon>Metakinetoplastina</taxon>
        <taxon>Trypanosomatida</taxon>
        <taxon>Trypanosomatidae</taxon>
        <taxon>Leishmaniinae</taxon>
        <taxon>Leishmania</taxon>
    </lineage>
</organism>
<evidence type="ECO:0000256" key="1">
    <source>
        <dbReference type="SAM" id="MobiDB-lite"/>
    </source>
</evidence>
<dbReference type="EMBL" id="JAFHLR010000005">
    <property type="protein sequence ID" value="KAG5487674.1"/>
    <property type="molecule type" value="Genomic_DNA"/>
</dbReference>
<protein>
    <submittedName>
        <fullName evidence="3">Uncharacterized protein</fullName>
    </submittedName>
</protein>
<feature type="region of interest" description="Disordered" evidence="1">
    <location>
        <begin position="137"/>
        <end position="161"/>
    </location>
</feature>